<dbReference type="InterPro" id="IPR001180">
    <property type="entry name" value="CNH_dom"/>
</dbReference>
<evidence type="ECO:0000259" key="3">
    <source>
        <dbReference type="PROSITE" id="PS50010"/>
    </source>
</evidence>
<dbReference type="PROSITE" id="PS50010">
    <property type="entry name" value="DH_2"/>
    <property type="match status" value="2"/>
</dbReference>
<feature type="region of interest" description="Disordered" evidence="2">
    <location>
        <begin position="821"/>
        <end position="860"/>
    </location>
</feature>
<dbReference type="GO" id="GO:0005085">
    <property type="term" value="F:guanyl-nucleotide exchange factor activity"/>
    <property type="evidence" value="ECO:0007669"/>
    <property type="project" value="UniProtKB-KW"/>
</dbReference>
<dbReference type="Pfam" id="PF00780">
    <property type="entry name" value="CNH"/>
    <property type="match status" value="1"/>
</dbReference>
<evidence type="ECO:0000256" key="2">
    <source>
        <dbReference type="SAM" id="MobiDB-lite"/>
    </source>
</evidence>
<evidence type="ECO:0000259" key="4">
    <source>
        <dbReference type="PROSITE" id="PS50219"/>
    </source>
</evidence>
<comment type="caution">
    <text evidence="5">The sequence shown here is derived from an EMBL/GenBank/DDBJ whole genome shotgun (WGS) entry which is preliminary data.</text>
</comment>
<dbReference type="SMART" id="SM00325">
    <property type="entry name" value="RhoGEF"/>
    <property type="match status" value="2"/>
</dbReference>
<evidence type="ECO:0000313" key="5">
    <source>
        <dbReference type="EMBL" id="TCD64248.1"/>
    </source>
</evidence>
<protein>
    <recommendedName>
        <fullName evidence="7">RHO1 GDP-GTP exchange protein 2</fullName>
    </recommendedName>
</protein>
<dbReference type="SUPFAM" id="SSF48065">
    <property type="entry name" value="DBL homology domain (DH-domain)"/>
    <property type="match status" value="2"/>
</dbReference>
<organism evidence="5 6">
    <name type="scientific">Steccherinum ochraceum</name>
    <dbReference type="NCBI Taxonomy" id="92696"/>
    <lineage>
        <taxon>Eukaryota</taxon>
        <taxon>Fungi</taxon>
        <taxon>Dikarya</taxon>
        <taxon>Basidiomycota</taxon>
        <taxon>Agaricomycotina</taxon>
        <taxon>Agaricomycetes</taxon>
        <taxon>Polyporales</taxon>
        <taxon>Steccherinaceae</taxon>
        <taxon>Steccherinum</taxon>
    </lineage>
</organism>
<dbReference type="InterPro" id="IPR011993">
    <property type="entry name" value="PH-like_dom_sf"/>
</dbReference>
<dbReference type="InterPro" id="IPR035899">
    <property type="entry name" value="DBL_dom_sf"/>
</dbReference>
<dbReference type="SMART" id="SM00233">
    <property type="entry name" value="PH"/>
    <property type="match status" value="1"/>
</dbReference>
<dbReference type="SUPFAM" id="SSF50729">
    <property type="entry name" value="PH domain-like"/>
    <property type="match status" value="1"/>
</dbReference>
<dbReference type="Pfam" id="PF00621">
    <property type="entry name" value="RhoGEF"/>
    <property type="match status" value="2"/>
</dbReference>
<dbReference type="InterPro" id="IPR000219">
    <property type="entry name" value="DH_dom"/>
</dbReference>
<dbReference type="CDD" id="cd00160">
    <property type="entry name" value="RhoGEF"/>
    <property type="match status" value="1"/>
</dbReference>
<gene>
    <name evidence="5" type="ORF">EIP91_004317</name>
</gene>
<sequence length="1284" mass="146309">MLGVSYLHYRNQPRLRHLEVYRRRQRQLKDDFVLCLALQVEASLRSDTSEHEISSSQSEVGPDDAFLQPLLVSSRSEAYLDSEPSQRSQVKHRSLLDSPIVQMIEEIKRPLAEDESPARLAYEDEEDSYFFPAFLSHISVRLQSDVPRDTHLKGSIPYPETFTGKDLVDTIQAYLSHLQLQLFFCEVEWGSHQIEDDISDVYMFLGDQDDVRVEPQGLPSGVMPMLTGCYSTCCNDELPCYAYSCPKRKPVGASPTQALASNTDRPAVRHSTSQIVPSRSISSADYQADWADNVPLDLLQALPAAEINRQSIIHKIITQNQQYIQDLNTVESLFIVPLRQADPPIIRPSELEIFIKTVFSTILDVRACTKRVLDALVARQREQAPVINAIGDIFLEAATQFRVTYSHYLGHLPAAEKRVQEEMDSNVMFRVFVQQATRHPDARRLELKHFLSRPSIHLQKSPAVLEAVYKACPKDHPDVEFLKEAVLAIRQVQNTALLCSFQFAMGKGSFAALDWTSFVAEEVLSNMPRREMKRQNIIFELIKGEMEYVKDLESIEIMYVLPLREAMPPIVPSERLAQFCSEVFHNYAELLDAHRDMLRKLHHFQREGHPIVHSITATLYDAILNFRDAYVKYIPNYPIAEYRIDDEMAKNPAFKAFVEQCTRHPDANRLDMKHFVNRPIPRLLRYELLLKSILDETPDNHDDKTTIPLVLEAIKALGWDTERGVFAAKQKVEIWRYHSQIVFKDGEAVDLDLLNTHRALLHTGKALRQPETGFDAWNNWIEVFVLLFDNYMVIARPKEKDGETTYLVDKRASNPLPLDLITPVNFTEPPRQRATNLRNRLRPGERHDPSTSSPDPEADTRVSLVYPCTVHRDGRFGGIYTMFTESAQARTEWKQKLDEAIGLRRVVQDSVKAFEVETLNAETFAATTADPYGYSSPTRDHVHTGEVTCSAPFVTPTGRNLLAIGCAEGVWIGFRHDPTSMRRVLHLKLVTQCMMLEEFGLFLVLADKSLFAYDREAIVPSSFRHARTSRAPQKLSRNRDVHFFSVGKLEQRTVLIYMEKKGASSVFRVLEPIFGRVASEPPTFREYWDFTIPVETYGMAFVNTRVVICSAKGFEIMVAASPKLSNIPVITAREGPQFERLAKRCETCRPLGMFHVNEEEFLLCYNEFGLYVDRHGEPSRSAQVIEWEGTAVHAAWHFPYVLLFNALFIEIRHIETGHLAQIIPGNDIRCICDGRGSRLRSPTTPGDSQELRVQGVMNAPNASAIRTMGNVAQNVFELFPIVST</sequence>
<dbReference type="InterPro" id="IPR001849">
    <property type="entry name" value="PH_domain"/>
</dbReference>
<accession>A0A4R0RKC7</accession>
<keyword evidence="1" id="KW-0344">Guanine-nucleotide releasing factor</keyword>
<evidence type="ECO:0008006" key="7">
    <source>
        <dbReference type="Google" id="ProtNLM"/>
    </source>
</evidence>
<evidence type="ECO:0000313" key="6">
    <source>
        <dbReference type="Proteomes" id="UP000292702"/>
    </source>
</evidence>
<feature type="domain" description="CNH" evidence="4">
    <location>
        <begin position="944"/>
        <end position="1238"/>
    </location>
</feature>
<keyword evidence="6" id="KW-1185">Reference proteome</keyword>
<dbReference type="OrthoDB" id="2272012at2759"/>
<dbReference type="PANTHER" id="PTHR46572:SF1">
    <property type="entry name" value="RHO1 GUANINE NUCLEOTIDE EXCHANGE FACTOR TUS1"/>
    <property type="match status" value="1"/>
</dbReference>
<name>A0A4R0RKC7_9APHY</name>
<dbReference type="Gene3D" id="2.30.29.30">
    <property type="entry name" value="Pleckstrin-homology domain (PH domain)/Phosphotyrosine-binding domain (PTB)"/>
    <property type="match status" value="1"/>
</dbReference>
<dbReference type="SMART" id="SM00036">
    <property type="entry name" value="CNH"/>
    <property type="match status" value="1"/>
</dbReference>
<feature type="domain" description="DH" evidence="3">
    <location>
        <begin position="308"/>
        <end position="492"/>
    </location>
</feature>
<proteinExistence type="predicted"/>
<reference evidence="5 6" key="1">
    <citation type="submission" date="2018-11" db="EMBL/GenBank/DDBJ databases">
        <title>Genome assembly of Steccherinum ochraceum LE-BIN_3174, the white-rot fungus of the Steccherinaceae family (The Residual Polyporoid clade, Polyporales, Basidiomycota).</title>
        <authorList>
            <person name="Fedorova T.V."/>
            <person name="Glazunova O.A."/>
            <person name="Landesman E.O."/>
            <person name="Moiseenko K.V."/>
            <person name="Psurtseva N.V."/>
            <person name="Savinova O.S."/>
            <person name="Shakhova N.V."/>
            <person name="Tyazhelova T.V."/>
            <person name="Vasina D.V."/>
        </authorList>
    </citation>
    <scope>NUCLEOTIDE SEQUENCE [LARGE SCALE GENOMIC DNA]</scope>
    <source>
        <strain evidence="5 6">LE-BIN_3174</strain>
    </source>
</reference>
<dbReference type="Gene3D" id="1.20.900.10">
    <property type="entry name" value="Dbl homology (DH) domain"/>
    <property type="match status" value="2"/>
</dbReference>
<evidence type="ECO:0000256" key="1">
    <source>
        <dbReference type="ARBA" id="ARBA00022658"/>
    </source>
</evidence>
<dbReference type="EMBL" id="RWJN01000247">
    <property type="protein sequence ID" value="TCD64248.1"/>
    <property type="molecule type" value="Genomic_DNA"/>
</dbReference>
<dbReference type="PROSITE" id="PS50219">
    <property type="entry name" value="CNH"/>
    <property type="match status" value="1"/>
</dbReference>
<feature type="domain" description="DH" evidence="3">
    <location>
        <begin position="533"/>
        <end position="717"/>
    </location>
</feature>
<dbReference type="Proteomes" id="UP000292702">
    <property type="component" value="Unassembled WGS sequence"/>
</dbReference>
<dbReference type="PANTHER" id="PTHR46572">
    <property type="entry name" value="RHO1 GDP-GTP EXCHANGE PROTEIN 1-RELATED"/>
    <property type="match status" value="1"/>
</dbReference>
<dbReference type="STRING" id="92696.A0A4R0RKC7"/>
<dbReference type="InterPro" id="IPR052233">
    <property type="entry name" value="Rho-type_GEFs"/>
</dbReference>